<accession>A0A1B1AZI1</accession>
<reference evidence="1 3" key="1">
    <citation type="submission" date="2016-06" db="EMBL/GenBank/DDBJ databases">
        <title>Complete genome sequence of Streptomyces griseochromogenes ATCC 14511, the Blasticidin S producer.</title>
        <authorList>
            <person name="Wu L."/>
        </authorList>
    </citation>
    <scope>NUCLEOTIDE SEQUENCE [LARGE SCALE GENOMIC DNA]</scope>
    <source>
        <strain evidence="1 3">ATCC 14511</strain>
    </source>
</reference>
<dbReference type="EMBL" id="JAGGLP010000037">
    <property type="protein sequence ID" value="MBP2055980.1"/>
    <property type="molecule type" value="Genomic_DNA"/>
</dbReference>
<reference evidence="2 4" key="2">
    <citation type="submission" date="2021-03" db="EMBL/GenBank/DDBJ databases">
        <title>Genomic Encyclopedia of Type Strains, Phase IV (KMG-IV): sequencing the most valuable type-strain genomes for metagenomic binning, comparative biology and taxonomic classification.</title>
        <authorList>
            <person name="Goeker M."/>
        </authorList>
    </citation>
    <scope>NUCLEOTIDE SEQUENCE [LARGE SCALE GENOMIC DNA]</scope>
    <source>
        <strain evidence="2 4">DSM 40499</strain>
    </source>
</reference>
<proteinExistence type="predicted"/>
<dbReference type="AlphaFoldDB" id="A0A1B1AZI1"/>
<dbReference type="EMBL" id="CP016279">
    <property type="protein sequence ID" value="ANP51984.1"/>
    <property type="molecule type" value="Genomic_DNA"/>
</dbReference>
<gene>
    <name evidence="1" type="ORF">AVL59_22570</name>
    <name evidence="2" type="ORF">J2Z21_008997</name>
</gene>
<organism evidence="1 3">
    <name type="scientific">Streptomyces griseochromogenes</name>
    <dbReference type="NCBI Taxonomy" id="68214"/>
    <lineage>
        <taxon>Bacteria</taxon>
        <taxon>Bacillati</taxon>
        <taxon>Actinomycetota</taxon>
        <taxon>Actinomycetes</taxon>
        <taxon>Kitasatosporales</taxon>
        <taxon>Streptomycetaceae</taxon>
        <taxon>Streptomyces</taxon>
    </lineage>
</organism>
<evidence type="ECO:0000313" key="3">
    <source>
        <dbReference type="Proteomes" id="UP000092659"/>
    </source>
</evidence>
<dbReference type="STRING" id="68214.AVL59_22570"/>
<dbReference type="Proteomes" id="UP001519309">
    <property type="component" value="Unassembled WGS sequence"/>
</dbReference>
<protein>
    <submittedName>
        <fullName evidence="1">Uncharacterized protein</fullName>
    </submittedName>
</protein>
<dbReference type="RefSeq" id="WP_067307360.1">
    <property type="nucleotide sequence ID" value="NZ_CP016279.1"/>
</dbReference>
<evidence type="ECO:0000313" key="4">
    <source>
        <dbReference type="Proteomes" id="UP001519309"/>
    </source>
</evidence>
<evidence type="ECO:0000313" key="1">
    <source>
        <dbReference type="EMBL" id="ANP51984.1"/>
    </source>
</evidence>
<dbReference type="Proteomes" id="UP000092659">
    <property type="component" value="Chromosome"/>
</dbReference>
<sequence>MDHEGAEQGPGGAVTSREQDAVRLLLLIDGACEPLTEAEKALPGLEQAVGVMRTQVKLQKLDFWLRNPDYLANELLTAYETEPEEALLDLAGRILDSEEPEVRRYPMLRHHFGAYEWLDDALAVLRSAGLLVRKRRGTVNRVRQHDYFLLEHGRHVAREIIRQEPDFGYYVQRVEDVLRLAGEKSGSELKKQQYLTREYADTPRGSRIGSISEQARRRLAAFRQQLQAQGAGGA</sequence>
<dbReference type="OrthoDB" id="3637315at2"/>
<evidence type="ECO:0000313" key="2">
    <source>
        <dbReference type="EMBL" id="MBP2055980.1"/>
    </source>
</evidence>
<name>A0A1B1AZI1_9ACTN</name>
<keyword evidence="4" id="KW-1185">Reference proteome</keyword>
<dbReference type="KEGG" id="sgs:AVL59_22570"/>